<dbReference type="EMBL" id="SJPQ01000002">
    <property type="protein sequence ID" value="TWT88884.1"/>
    <property type="molecule type" value="Genomic_DNA"/>
</dbReference>
<dbReference type="AlphaFoldDB" id="A0A5C5ZN11"/>
<evidence type="ECO:0000313" key="2">
    <source>
        <dbReference type="EMBL" id="TWT88884.1"/>
    </source>
</evidence>
<dbReference type="GO" id="GO:0004252">
    <property type="term" value="F:serine-type endopeptidase activity"/>
    <property type="evidence" value="ECO:0007669"/>
    <property type="project" value="InterPro"/>
</dbReference>
<dbReference type="SUPFAM" id="SSF50494">
    <property type="entry name" value="Trypsin-like serine proteases"/>
    <property type="match status" value="1"/>
</dbReference>
<name>A0A5C5ZN11_9BACT</name>
<reference evidence="2 3" key="1">
    <citation type="submission" date="2019-02" db="EMBL/GenBank/DDBJ databases">
        <title>Deep-cultivation of Planctomycetes and their phenomic and genomic characterization uncovers novel biology.</title>
        <authorList>
            <person name="Wiegand S."/>
            <person name="Jogler M."/>
            <person name="Boedeker C."/>
            <person name="Pinto D."/>
            <person name="Vollmers J."/>
            <person name="Rivas-Marin E."/>
            <person name="Kohn T."/>
            <person name="Peeters S.H."/>
            <person name="Heuer A."/>
            <person name="Rast P."/>
            <person name="Oberbeckmann S."/>
            <person name="Bunk B."/>
            <person name="Jeske O."/>
            <person name="Meyerdierks A."/>
            <person name="Storesund J.E."/>
            <person name="Kallscheuer N."/>
            <person name="Luecker S."/>
            <person name="Lage O.M."/>
            <person name="Pohl T."/>
            <person name="Merkel B.J."/>
            <person name="Hornburger P."/>
            <person name="Mueller R.-W."/>
            <person name="Bruemmer F."/>
            <person name="Labrenz M."/>
            <person name="Spormann A.M."/>
            <person name="Op Den Camp H."/>
            <person name="Overmann J."/>
            <person name="Amann R."/>
            <person name="Jetten M.S.M."/>
            <person name="Mascher T."/>
            <person name="Medema M.H."/>
            <person name="Devos D.P."/>
            <person name="Kaster A.-K."/>
            <person name="Ovreas L."/>
            <person name="Rohde M."/>
            <person name="Galperin M.Y."/>
            <person name="Jogler C."/>
        </authorList>
    </citation>
    <scope>NUCLEOTIDE SEQUENCE [LARGE SCALE GENOMIC DNA]</scope>
    <source>
        <strain evidence="2 3">Mal64</strain>
    </source>
</reference>
<dbReference type="InterPro" id="IPR009003">
    <property type="entry name" value="Peptidase_S1_PA"/>
</dbReference>
<comment type="caution">
    <text evidence="2">The sequence shown here is derived from an EMBL/GenBank/DDBJ whole genome shotgun (WGS) entry which is preliminary data.</text>
</comment>
<dbReference type="Pfam" id="PF00089">
    <property type="entry name" value="Trypsin"/>
    <property type="match status" value="1"/>
</dbReference>
<dbReference type="SMART" id="SM00020">
    <property type="entry name" value="Tryp_SPc"/>
    <property type="match status" value="1"/>
</dbReference>
<accession>A0A5C5ZN11</accession>
<dbReference type="GO" id="GO:0006508">
    <property type="term" value="P:proteolysis"/>
    <property type="evidence" value="ECO:0007669"/>
    <property type="project" value="InterPro"/>
</dbReference>
<protein>
    <submittedName>
        <fullName evidence="2">Trypsin</fullName>
    </submittedName>
</protein>
<proteinExistence type="predicted"/>
<organism evidence="2 3">
    <name type="scientific">Pseudobythopirellula maris</name>
    <dbReference type="NCBI Taxonomy" id="2527991"/>
    <lineage>
        <taxon>Bacteria</taxon>
        <taxon>Pseudomonadati</taxon>
        <taxon>Planctomycetota</taxon>
        <taxon>Planctomycetia</taxon>
        <taxon>Pirellulales</taxon>
        <taxon>Lacipirellulaceae</taxon>
        <taxon>Pseudobythopirellula</taxon>
    </lineage>
</organism>
<evidence type="ECO:0000259" key="1">
    <source>
        <dbReference type="PROSITE" id="PS50240"/>
    </source>
</evidence>
<keyword evidence="3" id="KW-1185">Reference proteome</keyword>
<dbReference type="PROSITE" id="PS50240">
    <property type="entry name" value="TRYPSIN_DOM"/>
    <property type="match status" value="1"/>
</dbReference>
<feature type="domain" description="Peptidase S1" evidence="1">
    <location>
        <begin position="28"/>
        <end position="311"/>
    </location>
</feature>
<gene>
    <name evidence="2" type="ORF">Mal64_23740</name>
</gene>
<dbReference type="InterPro" id="IPR001254">
    <property type="entry name" value="Trypsin_dom"/>
</dbReference>
<dbReference type="Proteomes" id="UP000315440">
    <property type="component" value="Unassembled WGS sequence"/>
</dbReference>
<sequence length="656" mass="66737">MRLNGPALNPFRLATLGIFVLLASASAIVPGEAWGVVTSDGDGTHVVAPGVPAFGLNLDGVVRVQSDFVGSGVLIDDTHILTAAHVFAGGIGFNHTSFIDATIQFDLPSGRVTVPVSGYANHPGYDLINSIDDLTVLELASPAPAAAPRYGLYTGADEIGKTVIAAGYGETGHGPTGGTHTDGAKRAGLNRYEATGEQLAALFHPIAPRTLAFDFDSGQAANDFSAQIGAADLGFGADEIGLGGGDSGGPSFIQDTLGEYRVAGVNVLIYHPPGTPSTDVDSPALTNGSWGEMAVSTRVSSYLPFINAAQGGDVTRIRRLDDGLSHVESGAGGKSVFRVENASGGAPTSLELAPGAVADSGRWTPGVEVSGSSLVQLTGGSVQGYTGVQLTGHGRLEVSAGSIISRPDPLPGINDRSFGVRASDDTTVDITGGDMSGDVSGLSAIDRAQVLITDGAFSGVVNGALSSGNAEVRIDGGSFTSDEDAFKAGGSSAVEVHGGLFDGAFGFLATDLADVEIFDGEFNGLDDGFDAGGESLSTIHGGSFTGDDFNGLFAFEQASVDIFGGEFFGAAADIEVIDSAFVRIIGSHFSQPLGLLTPESGMLSGRYFDGTPFEFSFSRSDMGAILLVPEPSSLAALVMAGACLIARGRKPSPRAG</sequence>
<dbReference type="Gene3D" id="2.40.10.10">
    <property type="entry name" value="Trypsin-like serine proteases"/>
    <property type="match status" value="1"/>
</dbReference>
<dbReference type="InterPro" id="IPR043504">
    <property type="entry name" value="Peptidase_S1_PA_chymotrypsin"/>
</dbReference>
<evidence type="ECO:0000313" key="3">
    <source>
        <dbReference type="Proteomes" id="UP000315440"/>
    </source>
</evidence>